<evidence type="ECO:0000313" key="2">
    <source>
        <dbReference type="Proteomes" id="UP001235760"/>
    </source>
</evidence>
<accession>A0ABT9G1K9</accession>
<protein>
    <submittedName>
        <fullName evidence="1">Uncharacterized protein</fullName>
    </submittedName>
</protein>
<keyword evidence="2" id="KW-1185">Reference proteome</keyword>
<gene>
    <name evidence="1" type="ORF">Q8X39_06975</name>
</gene>
<organism evidence="1 2">
    <name type="scientific">Leptothrix discophora</name>
    <dbReference type="NCBI Taxonomy" id="89"/>
    <lineage>
        <taxon>Bacteria</taxon>
        <taxon>Pseudomonadati</taxon>
        <taxon>Pseudomonadota</taxon>
        <taxon>Betaproteobacteria</taxon>
        <taxon>Burkholderiales</taxon>
        <taxon>Sphaerotilaceae</taxon>
        <taxon>Leptothrix</taxon>
    </lineage>
</organism>
<comment type="caution">
    <text evidence="1">The sequence shown here is derived from an EMBL/GenBank/DDBJ whole genome shotgun (WGS) entry which is preliminary data.</text>
</comment>
<proteinExistence type="predicted"/>
<dbReference type="Proteomes" id="UP001235760">
    <property type="component" value="Unassembled WGS sequence"/>
</dbReference>
<sequence>MSHRKIKCRPITRHVSTWRATRERCDCGGYWFPHRITGGACHHGPRCDYYLALRAGATQEEAEAQLSADQLATLPERAATRRTAPDSSIPF</sequence>
<dbReference type="EMBL" id="JAUZEE010000003">
    <property type="protein sequence ID" value="MDP4300376.1"/>
    <property type="molecule type" value="Genomic_DNA"/>
</dbReference>
<reference evidence="1 2" key="1">
    <citation type="submission" date="2023-08" db="EMBL/GenBank/DDBJ databases">
        <authorList>
            <person name="Roldan D.M."/>
            <person name="Menes R.J."/>
        </authorList>
    </citation>
    <scope>NUCLEOTIDE SEQUENCE [LARGE SCALE GENOMIC DNA]</scope>
    <source>
        <strain evidence="1 2">CCM 2812</strain>
    </source>
</reference>
<evidence type="ECO:0000313" key="1">
    <source>
        <dbReference type="EMBL" id="MDP4300376.1"/>
    </source>
</evidence>
<dbReference type="RefSeq" id="WP_305748937.1">
    <property type="nucleotide sequence ID" value="NZ_JAUZEE010000003.1"/>
</dbReference>
<name>A0ABT9G1K9_LEPDI</name>